<dbReference type="InterPro" id="IPR000037">
    <property type="entry name" value="SsrA-bd_prot"/>
</dbReference>
<dbReference type="CDD" id="cd09294">
    <property type="entry name" value="SmpB"/>
    <property type="match status" value="1"/>
</dbReference>
<proteinExistence type="inferred from homology"/>
<protein>
    <recommendedName>
        <fullName evidence="3">SsrA-binding protein</fullName>
    </recommendedName>
    <alternativeName>
        <fullName evidence="3">Small protein B</fullName>
    </alternativeName>
</protein>
<dbReference type="Pfam" id="PF01668">
    <property type="entry name" value="SmpB"/>
    <property type="match status" value="1"/>
</dbReference>
<dbReference type="PANTHER" id="PTHR30308:SF2">
    <property type="entry name" value="SSRA-BINDING PROTEIN"/>
    <property type="match status" value="1"/>
</dbReference>
<sequence length="146" mass="16846">MVLAGNKKAYFDYFIEDKYEAGIELVGSEVKSAKAGKISIKEAFVRIISGEIFIMGMSIVPWSFGSVYNPEERRVRKLLLHKKEIRKLHDKVTQKGYTIVPLDIHLSKGYIKVSIALARGKKNYDKRESIAKRDTQRDIQRMIKIR</sequence>
<dbReference type="InterPro" id="IPR020081">
    <property type="entry name" value="SsrA-bd_prot_CS"/>
</dbReference>
<dbReference type="GO" id="GO:0070930">
    <property type="term" value="P:trans-translation-dependent protein tagging"/>
    <property type="evidence" value="ECO:0007669"/>
    <property type="project" value="TreeGrafter"/>
</dbReference>
<dbReference type="OrthoDB" id="9805462at2"/>
<dbReference type="NCBIfam" id="TIGR00086">
    <property type="entry name" value="smpB"/>
    <property type="match status" value="1"/>
</dbReference>
<accession>A0A377GVF1</accession>
<dbReference type="RefSeq" id="WP_115268381.1">
    <property type="nucleotide sequence ID" value="NZ_CASFEE010000004.1"/>
</dbReference>
<evidence type="ECO:0000313" key="5">
    <source>
        <dbReference type="Proteomes" id="UP000255328"/>
    </source>
</evidence>
<gene>
    <name evidence="3 4" type="primary">smpB</name>
    <name evidence="4" type="ORF">NCTC10723_00140</name>
</gene>
<dbReference type="Gene3D" id="2.40.280.10">
    <property type="match status" value="1"/>
</dbReference>
<evidence type="ECO:0000256" key="3">
    <source>
        <dbReference type="HAMAP-Rule" id="MF_00023"/>
    </source>
</evidence>
<evidence type="ECO:0000256" key="2">
    <source>
        <dbReference type="ARBA" id="ARBA00022884"/>
    </source>
</evidence>
<evidence type="ECO:0000313" key="4">
    <source>
        <dbReference type="EMBL" id="STO30712.1"/>
    </source>
</evidence>
<dbReference type="PROSITE" id="PS01317">
    <property type="entry name" value="SSRP"/>
    <property type="match status" value="1"/>
</dbReference>
<dbReference type="SUPFAM" id="SSF74982">
    <property type="entry name" value="Small protein B (SmpB)"/>
    <property type="match status" value="1"/>
</dbReference>
<dbReference type="PANTHER" id="PTHR30308">
    <property type="entry name" value="TMRNA-BINDING COMPONENT OF TRANS-TRANSLATION TAGGING COMPLEX"/>
    <property type="match status" value="1"/>
</dbReference>
<evidence type="ECO:0000256" key="1">
    <source>
        <dbReference type="ARBA" id="ARBA00022490"/>
    </source>
</evidence>
<dbReference type="AlphaFoldDB" id="A0A377GVF1"/>
<comment type="subcellular location">
    <subcellularLocation>
        <location evidence="3">Cytoplasm</location>
    </subcellularLocation>
    <text evidence="3">The tmRNA-SmpB complex associates with stalled 70S ribosomes.</text>
</comment>
<dbReference type="Proteomes" id="UP000255328">
    <property type="component" value="Unassembled WGS sequence"/>
</dbReference>
<organism evidence="4 5">
    <name type="scientific">Fusobacterium necrogenes</name>
    <dbReference type="NCBI Taxonomy" id="858"/>
    <lineage>
        <taxon>Bacteria</taxon>
        <taxon>Fusobacteriati</taxon>
        <taxon>Fusobacteriota</taxon>
        <taxon>Fusobacteriia</taxon>
        <taxon>Fusobacteriales</taxon>
        <taxon>Fusobacteriaceae</taxon>
        <taxon>Fusobacterium</taxon>
    </lineage>
</organism>
<reference evidence="4 5" key="1">
    <citation type="submission" date="2018-06" db="EMBL/GenBank/DDBJ databases">
        <authorList>
            <consortium name="Pathogen Informatics"/>
            <person name="Doyle S."/>
        </authorList>
    </citation>
    <scope>NUCLEOTIDE SEQUENCE [LARGE SCALE GENOMIC DNA]</scope>
    <source>
        <strain evidence="4 5">NCTC10723</strain>
    </source>
</reference>
<dbReference type="EMBL" id="UGGU01000003">
    <property type="protein sequence ID" value="STO30712.1"/>
    <property type="molecule type" value="Genomic_DNA"/>
</dbReference>
<comment type="function">
    <text evidence="3">Required for rescue of stalled ribosomes mediated by trans-translation. Binds to transfer-messenger RNA (tmRNA), required for stable association of tmRNA with ribosomes. tmRNA and SmpB together mimic tRNA shape, replacing the anticodon stem-loop with SmpB. tmRNA is encoded by the ssrA gene; the 2 termini fold to resemble tRNA(Ala) and it encodes a 'tag peptide', a short internal open reading frame. During trans-translation Ala-aminoacylated tmRNA acts like a tRNA, entering the A-site of stalled ribosomes, displacing the stalled mRNA. The ribosome then switches to translate the ORF on the tmRNA; the nascent peptide is terminated with the 'tag peptide' encoded by the tmRNA and targeted for degradation. The ribosome is freed to recommence translation, which seems to be the essential function of trans-translation.</text>
</comment>
<keyword evidence="5" id="KW-1185">Reference proteome</keyword>
<dbReference type="GO" id="GO:0003723">
    <property type="term" value="F:RNA binding"/>
    <property type="evidence" value="ECO:0007669"/>
    <property type="project" value="UniProtKB-UniRule"/>
</dbReference>
<keyword evidence="1 3" id="KW-0963">Cytoplasm</keyword>
<dbReference type="InterPro" id="IPR023620">
    <property type="entry name" value="SmpB"/>
</dbReference>
<keyword evidence="2 3" id="KW-0694">RNA-binding</keyword>
<name>A0A377GVF1_9FUSO</name>
<dbReference type="NCBIfam" id="NF003843">
    <property type="entry name" value="PRK05422.1"/>
    <property type="match status" value="1"/>
</dbReference>
<comment type="similarity">
    <text evidence="3">Belongs to the SmpB family.</text>
</comment>
<dbReference type="GO" id="GO:0070929">
    <property type="term" value="P:trans-translation"/>
    <property type="evidence" value="ECO:0007669"/>
    <property type="project" value="UniProtKB-UniRule"/>
</dbReference>
<dbReference type="GO" id="GO:0005829">
    <property type="term" value="C:cytosol"/>
    <property type="evidence" value="ECO:0007669"/>
    <property type="project" value="TreeGrafter"/>
</dbReference>
<dbReference type="HAMAP" id="MF_00023">
    <property type="entry name" value="SmpB"/>
    <property type="match status" value="1"/>
</dbReference>